<comment type="subcellular location">
    <subcellularLocation>
        <location evidence="1">Cell membrane</location>
    </subcellularLocation>
</comment>
<keyword evidence="3 7" id="KW-0812">Transmembrane</keyword>
<accession>A0ABS7L883</accession>
<evidence type="ECO:0000313" key="10">
    <source>
        <dbReference type="EMBL" id="MBY0759308.1"/>
    </source>
</evidence>
<dbReference type="InterPro" id="IPR024981">
    <property type="entry name" value="DUF3887"/>
</dbReference>
<evidence type="ECO:0000256" key="5">
    <source>
        <dbReference type="ARBA" id="ARBA00023136"/>
    </source>
</evidence>
<reference evidence="10 11" key="1">
    <citation type="journal article" date="2020" name="New Microbes New Infect">
        <title>Sellimonas caecigallum sp. nov., description and genome sequence of a new member of the Sellimonas genus isolated from the cecum of feral chicken.</title>
        <authorList>
            <person name="Wongkuna S."/>
            <person name="Ghimire S."/>
            <person name="Antony L."/>
            <person name="Chankhamhaengdecha S."/>
            <person name="Janvilisri T."/>
            <person name="Scaria J."/>
        </authorList>
    </citation>
    <scope>NUCLEOTIDE SEQUENCE [LARGE SCALE GENOMIC DNA]</scope>
    <source>
        <strain evidence="10 11">SW451</strain>
    </source>
</reference>
<evidence type="ECO:0000256" key="4">
    <source>
        <dbReference type="ARBA" id="ARBA00022989"/>
    </source>
</evidence>
<dbReference type="RefSeq" id="WP_087199151.1">
    <property type="nucleotide sequence ID" value="NZ_CP173660.1"/>
</dbReference>
<keyword evidence="6" id="KW-0175">Coiled coil</keyword>
<sequence>MKKKISLLAAILVLAFSLAGCSSSSDSADYNKELLVQQADAMISNFSQMSEEDMETFKDMSDLQLNLTLMQSGFKMEADNFVTMIDAWNSGVEECGAYVSHEDFEVEESAKSIMLVAEAKYEDRNAEITFEFTKDEEMKSFTAAAKYSMGEIMKKAGLNTLLGMGTVFAVLIFISFIISLFGLIGKNEERKAKALKAAEEAAEAEAKKTETMTAEEMPADDLTDDLELVAVISAAIAASEGTSTDGFVVRSIKKRRKNSQWK</sequence>
<dbReference type="Pfam" id="PF04277">
    <property type="entry name" value="OAD_gamma"/>
    <property type="match status" value="1"/>
</dbReference>
<dbReference type="Proteomes" id="UP000779049">
    <property type="component" value="Unassembled WGS sequence"/>
</dbReference>
<dbReference type="EMBL" id="VIRV01000014">
    <property type="protein sequence ID" value="MBY0759308.1"/>
    <property type="molecule type" value="Genomic_DNA"/>
</dbReference>
<dbReference type="InterPro" id="IPR005899">
    <property type="entry name" value="Na_pump_deCOase"/>
</dbReference>
<dbReference type="PROSITE" id="PS51257">
    <property type="entry name" value="PROKAR_LIPOPROTEIN"/>
    <property type="match status" value="1"/>
</dbReference>
<keyword evidence="4 7" id="KW-1133">Transmembrane helix</keyword>
<evidence type="ECO:0000256" key="3">
    <source>
        <dbReference type="ARBA" id="ARBA00022692"/>
    </source>
</evidence>
<gene>
    <name evidence="10" type="ORF">FLB61_09470</name>
</gene>
<organism evidence="10 11">
    <name type="scientific">Sellimonas caecigallum</name>
    <dbReference type="NCBI Taxonomy" id="2592333"/>
    <lineage>
        <taxon>Bacteria</taxon>
        <taxon>Bacillati</taxon>
        <taxon>Bacillota</taxon>
        <taxon>Clostridia</taxon>
        <taxon>Lachnospirales</taxon>
        <taxon>Lachnospiraceae</taxon>
        <taxon>Sellimonas</taxon>
    </lineage>
</organism>
<evidence type="ECO:0000256" key="8">
    <source>
        <dbReference type="SAM" id="SignalP"/>
    </source>
</evidence>
<evidence type="ECO:0000313" key="11">
    <source>
        <dbReference type="Proteomes" id="UP000779049"/>
    </source>
</evidence>
<feature type="transmembrane region" description="Helical" evidence="7">
    <location>
        <begin position="161"/>
        <end position="184"/>
    </location>
</feature>
<feature type="coiled-coil region" evidence="6">
    <location>
        <begin position="185"/>
        <end position="215"/>
    </location>
</feature>
<keyword evidence="2" id="KW-1003">Cell membrane</keyword>
<dbReference type="Pfam" id="PF13026">
    <property type="entry name" value="DUF3887"/>
    <property type="match status" value="1"/>
</dbReference>
<feature type="domain" description="DUF3887" evidence="9">
    <location>
        <begin position="47"/>
        <end position="141"/>
    </location>
</feature>
<proteinExistence type="predicted"/>
<feature type="chain" id="PRO_5046661291" evidence="8">
    <location>
        <begin position="20"/>
        <end position="262"/>
    </location>
</feature>
<evidence type="ECO:0000256" key="7">
    <source>
        <dbReference type="SAM" id="Phobius"/>
    </source>
</evidence>
<protein>
    <submittedName>
        <fullName evidence="10">DUF3887 domain-containing protein</fullName>
    </submittedName>
</protein>
<keyword evidence="8" id="KW-0732">Signal</keyword>
<dbReference type="NCBIfam" id="TIGR01195">
    <property type="entry name" value="oadG_fam"/>
    <property type="match status" value="1"/>
</dbReference>
<feature type="signal peptide" evidence="8">
    <location>
        <begin position="1"/>
        <end position="19"/>
    </location>
</feature>
<comment type="caution">
    <text evidence="10">The sequence shown here is derived from an EMBL/GenBank/DDBJ whole genome shotgun (WGS) entry which is preliminary data.</text>
</comment>
<name>A0ABS7L883_9FIRM</name>
<evidence type="ECO:0000256" key="6">
    <source>
        <dbReference type="SAM" id="Coils"/>
    </source>
</evidence>
<evidence type="ECO:0000259" key="9">
    <source>
        <dbReference type="Pfam" id="PF13026"/>
    </source>
</evidence>
<keyword evidence="11" id="KW-1185">Reference proteome</keyword>
<keyword evidence="5 7" id="KW-0472">Membrane</keyword>
<evidence type="ECO:0000256" key="1">
    <source>
        <dbReference type="ARBA" id="ARBA00004236"/>
    </source>
</evidence>
<evidence type="ECO:0000256" key="2">
    <source>
        <dbReference type="ARBA" id="ARBA00022475"/>
    </source>
</evidence>